<dbReference type="SUPFAM" id="SSF55073">
    <property type="entry name" value="Nucleotide cyclase"/>
    <property type="match status" value="1"/>
</dbReference>
<comment type="catalytic activity">
    <reaction evidence="2">
        <text>2 GTP = 3',3'-c-di-GMP + 2 diphosphate</text>
        <dbReference type="Rhea" id="RHEA:24898"/>
        <dbReference type="ChEBI" id="CHEBI:33019"/>
        <dbReference type="ChEBI" id="CHEBI:37565"/>
        <dbReference type="ChEBI" id="CHEBI:58805"/>
        <dbReference type="EC" id="2.7.7.65"/>
    </reaction>
</comment>
<dbReference type="GO" id="GO:0052621">
    <property type="term" value="F:diguanylate cyclase activity"/>
    <property type="evidence" value="ECO:0007669"/>
    <property type="project" value="UniProtKB-EC"/>
</dbReference>
<accession>A0A6N1WY37</accession>
<dbReference type="InterPro" id="IPR029787">
    <property type="entry name" value="Nucleotide_cyclase"/>
</dbReference>
<dbReference type="GO" id="GO:0043709">
    <property type="term" value="P:cell adhesion involved in single-species biofilm formation"/>
    <property type="evidence" value="ECO:0007669"/>
    <property type="project" value="TreeGrafter"/>
</dbReference>
<dbReference type="RefSeq" id="WP_175502864.1">
    <property type="nucleotide sequence ID" value="NZ_CP054840.1"/>
</dbReference>
<dbReference type="GO" id="GO:1902201">
    <property type="term" value="P:negative regulation of bacterial-type flagellum-dependent cell motility"/>
    <property type="evidence" value="ECO:0007669"/>
    <property type="project" value="TreeGrafter"/>
</dbReference>
<organism evidence="5 6">
    <name type="scientific">Comamonas antarctica</name>
    <dbReference type="NCBI Taxonomy" id="2743470"/>
    <lineage>
        <taxon>Bacteria</taxon>
        <taxon>Pseudomonadati</taxon>
        <taxon>Pseudomonadota</taxon>
        <taxon>Betaproteobacteria</taxon>
        <taxon>Burkholderiales</taxon>
        <taxon>Comamonadaceae</taxon>
        <taxon>Comamonas</taxon>
    </lineage>
</organism>
<feature type="transmembrane region" description="Helical" evidence="3">
    <location>
        <begin position="64"/>
        <end position="87"/>
    </location>
</feature>
<dbReference type="CDD" id="cd01949">
    <property type="entry name" value="GGDEF"/>
    <property type="match status" value="1"/>
</dbReference>
<dbReference type="GO" id="GO:0005886">
    <property type="term" value="C:plasma membrane"/>
    <property type="evidence" value="ECO:0007669"/>
    <property type="project" value="TreeGrafter"/>
</dbReference>
<evidence type="ECO:0000256" key="1">
    <source>
        <dbReference type="ARBA" id="ARBA00012528"/>
    </source>
</evidence>
<keyword evidence="3" id="KW-0472">Membrane</keyword>
<dbReference type="PANTHER" id="PTHR45138">
    <property type="entry name" value="REGULATORY COMPONENTS OF SENSORY TRANSDUCTION SYSTEM"/>
    <property type="match status" value="1"/>
</dbReference>
<feature type="transmembrane region" description="Helical" evidence="3">
    <location>
        <begin position="140"/>
        <end position="161"/>
    </location>
</feature>
<dbReference type="KEGG" id="aant:HUK68_03065"/>
<evidence type="ECO:0000313" key="5">
    <source>
        <dbReference type="EMBL" id="QKV51961.1"/>
    </source>
</evidence>
<dbReference type="EC" id="2.7.7.65" evidence="1"/>
<evidence type="ECO:0000259" key="4">
    <source>
        <dbReference type="PROSITE" id="PS50887"/>
    </source>
</evidence>
<protein>
    <recommendedName>
        <fullName evidence="1">diguanylate cyclase</fullName>
        <ecNumber evidence="1">2.7.7.65</ecNumber>
    </recommendedName>
</protein>
<dbReference type="InterPro" id="IPR043128">
    <property type="entry name" value="Rev_trsase/Diguanyl_cyclase"/>
</dbReference>
<dbReference type="Pfam" id="PF00990">
    <property type="entry name" value="GGDEF"/>
    <property type="match status" value="1"/>
</dbReference>
<evidence type="ECO:0000256" key="2">
    <source>
        <dbReference type="ARBA" id="ARBA00034247"/>
    </source>
</evidence>
<keyword evidence="6" id="KW-1185">Reference proteome</keyword>
<dbReference type="PANTHER" id="PTHR45138:SF9">
    <property type="entry name" value="DIGUANYLATE CYCLASE DGCM-RELATED"/>
    <property type="match status" value="1"/>
</dbReference>
<sequence length="328" mass="35404">MFQQKSFSQLRPVAILCKVIATLACLVILLLVDIHHDVPSALYLWVILAGLCCWAATKVRSVGTLFILSTTVLAISAGCLAQVALIIGHPDYWLLPIGLMLSLPSAAIHIRPLHYLLSGALIWATDFYVIQPQFERPLDALLTLLAVGGALLTGVAVCSAYRHIRRTVFELQQQLHALAYQDTLTGLPNRRAFMEEVEGTGGRGFFLMIDIDDFKQINDRLGHAAGDQVLVEVGKILRATSPRHPIARLGGEEFAVAASVPDLAGAQLLAQAIVDAVHALQTHGLPLSVSIGVAERRLGEAAASWMHRADGALYAAKMAGKNRFVAVD</sequence>
<feature type="transmembrane region" description="Helical" evidence="3">
    <location>
        <begin position="38"/>
        <end position="57"/>
    </location>
</feature>
<dbReference type="AlphaFoldDB" id="A0A6N1WY37"/>
<gene>
    <name evidence="5" type="ORF">HUK68_03065</name>
</gene>
<feature type="transmembrane region" description="Helical" evidence="3">
    <location>
        <begin position="115"/>
        <end position="134"/>
    </location>
</feature>
<reference evidence="5 6" key="1">
    <citation type="submission" date="2020-06" db="EMBL/GenBank/DDBJ databases">
        <title>Acidovorax antarctica sp. nov., isolated from Corinth ice sheet soil, Antarctic Fields Peninsula.</title>
        <authorList>
            <person name="Xu Q."/>
            <person name="Peng F."/>
        </authorList>
    </citation>
    <scope>NUCLEOTIDE SEQUENCE [LARGE SCALE GENOMIC DNA]</scope>
    <source>
        <strain evidence="5 6">16-35-5</strain>
    </source>
</reference>
<dbReference type="NCBIfam" id="TIGR00254">
    <property type="entry name" value="GGDEF"/>
    <property type="match status" value="1"/>
</dbReference>
<keyword evidence="3" id="KW-0812">Transmembrane</keyword>
<dbReference type="Gene3D" id="3.30.70.270">
    <property type="match status" value="1"/>
</dbReference>
<dbReference type="Proteomes" id="UP000509579">
    <property type="component" value="Chromosome"/>
</dbReference>
<dbReference type="EMBL" id="CP054840">
    <property type="protein sequence ID" value="QKV51961.1"/>
    <property type="molecule type" value="Genomic_DNA"/>
</dbReference>
<name>A0A6N1WY37_9BURK</name>
<evidence type="ECO:0000313" key="6">
    <source>
        <dbReference type="Proteomes" id="UP000509579"/>
    </source>
</evidence>
<evidence type="ECO:0000256" key="3">
    <source>
        <dbReference type="SAM" id="Phobius"/>
    </source>
</evidence>
<feature type="transmembrane region" description="Helical" evidence="3">
    <location>
        <begin position="12"/>
        <end position="32"/>
    </location>
</feature>
<dbReference type="InterPro" id="IPR000160">
    <property type="entry name" value="GGDEF_dom"/>
</dbReference>
<dbReference type="SMART" id="SM00267">
    <property type="entry name" value="GGDEF"/>
    <property type="match status" value="1"/>
</dbReference>
<keyword evidence="3" id="KW-1133">Transmembrane helix</keyword>
<dbReference type="InterPro" id="IPR050469">
    <property type="entry name" value="Diguanylate_Cyclase"/>
</dbReference>
<proteinExistence type="predicted"/>
<dbReference type="PROSITE" id="PS50887">
    <property type="entry name" value="GGDEF"/>
    <property type="match status" value="1"/>
</dbReference>
<feature type="domain" description="GGDEF" evidence="4">
    <location>
        <begin position="202"/>
        <end position="328"/>
    </location>
</feature>